<accession>A0AAU7CXE2</accession>
<proteinExistence type="predicted"/>
<evidence type="ECO:0000313" key="1">
    <source>
        <dbReference type="EMBL" id="XBH09955.1"/>
    </source>
</evidence>
<sequence length="230" mass="25145">MHRVLVLTLLSTFLVLPQGQKHATFEADGLGRIDVTSSFPVGGFPTANFRNSSGRVLYSVPMGSTDPEIFRIEQRSPDDPPEWSNLGPSKIVYFVLGSKAQQRSVLAIAQYTGGSDCEYVPALVGSAGGRLKSWLQQEPVVNSQGGFYVGDLGGHRGFGLAAWTDLWEDGAHYGSHRYNIRLYRIDPGTGTSSLIFKADTKRKYGKGLDALKEFGFQYENFLTKSPALGC</sequence>
<name>A0AAU7CXE2_9BACT</name>
<protein>
    <submittedName>
        <fullName evidence="1">Uncharacterized protein</fullName>
    </submittedName>
</protein>
<organism evidence="1">
    <name type="scientific">Edaphobacter paludis</name>
    <dbReference type="NCBI Taxonomy" id="3035702"/>
    <lineage>
        <taxon>Bacteria</taxon>
        <taxon>Pseudomonadati</taxon>
        <taxon>Acidobacteriota</taxon>
        <taxon>Terriglobia</taxon>
        <taxon>Terriglobales</taxon>
        <taxon>Acidobacteriaceae</taxon>
        <taxon>Edaphobacter</taxon>
    </lineage>
</organism>
<dbReference type="EMBL" id="CP121194">
    <property type="protein sequence ID" value="XBH09955.1"/>
    <property type="molecule type" value="Genomic_DNA"/>
</dbReference>
<dbReference type="AlphaFoldDB" id="A0AAU7CXE2"/>
<gene>
    <name evidence="1" type="ORF">P4G45_15940</name>
</gene>
<reference evidence="1" key="1">
    <citation type="submission" date="2023-03" db="EMBL/GenBank/DDBJ databases">
        <title>Edaphobacter sp.</title>
        <authorList>
            <person name="Huber K.J."/>
            <person name="Papendorf J."/>
            <person name="Pilke C."/>
            <person name="Bunk B."/>
            <person name="Sproeer C."/>
            <person name="Pester M."/>
        </authorList>
    </citation>
    <scope>NUCLEOTIDE SEQUENCE</scope>
    <source>
        <strain evidence="1">DSM 109919</strain>
    </source>
</reference>
<dbReference type="RefSeq" id="WP_348267461.1">
    <property type="nucleotide sequence ID" value="NZ_CP121194.1"/>
</dbReference>
<dbReference type="KEGG" id="epl:P4G45_15940"/>